<keyword evidence="1" id="KW-0472">Membrane</keyword>
<evidence type="ECO:0000313" key="3">
    <source>
        <dbReference type="EMBL" id="ELY58649.1"/>
    </source>
</evidence>
<feature type="transmembrane region" description="Helical" evidence="1">
    <location>
        <begin position="284"/>
        <end position="303"/>
    </location>
</feature>
<proteinExistence type="predicted"/>
<dbReference type="SUPFAM" id="SSF103473">
    <property type="entry name" value="MFS general substrate transporter"/>
    <property type="match status" value="1"/>
</dbReference>
<feature type="transmembrane region" description="Helical" evidence="1">
    <location>
        <begin position="119"/>
        <end position="143"/>
    </location>
</feature>
<dbReference type="InterPro" id="IPR020846">
    <property type="entry name" value="MFS_dom"/>
</dbReference>
<dbReference type="InterPro" id="IPR050327">
    <property type="entry name" value="Proton-linked_MCT"/>
</dbReference>
<dbReference type="PROSITE" id="PS50850">
    <property type="entry name" value="MFS"/>
    <property type="match status" value="1"/>
</dbReference>
<reference evidence="3 4" key="1">
    <citation type="journal article" date="2014" name="PLoS Genet.">
        <title>Phylogenetically driven sequencing of extremely halophilic archaea reveals strategies for static and dynamic osmo-response.</title>
        <authorList>
            <person name="Becker E.A."/>
            <person name="Seitzer P.M."/>
            <person name="Tritt A."/>
            <person name="Larsen D."/>
            <person name="Krusor M."/>
            <person name="Yao A.I."/>
            <person name="Wu D."/>
            <person name="Madern D."/>
            <person name="Eisen J.A."/>
            <person name="Darling A.E."/>
            <person name="Facciotti M.T."/>
        </authorList>
    </citation>
    <scope>NUCLEOTIDE SEQUENCE [LARGE SCALE GENOMIC DNA]</scope>
    <source>
        <strain evidence="3 4">JCM 12255</strain>
    </source>
</reference>
<dbReference type="PANTHER" id="PTHR11360">
    <property type="entry name" value="MONOCARBOXYLATE TRANSPORTER"/>
    <property type="match status" value="1"/>
</dbReference>
<keyword evidence="1" id="KW-0812">Transmembrane</keyword>
<dbReference type="PANTHER" id="PTHR11360:SF284">
    <property type="entry name" value="EG:103B4.3 PROTEIN-RELATED"/>
    <property type="match status" value="1"/>
</dbReference>
<keyword evidence="1" id="KW-1133">Transmembrane helix</keyword>
<protein>
    <submittedName>
        <fullName evidence="3">Major facilitator superfamily protein</fullName>
    </submittedName>
</protein>
<dbReference type="InterPro" id="IPR011701">
    <property type="entry name" value="MFS"/>
</dbReference>
<feature type="transmembrane region" description="Helical" evidence="1">
    <location>
        <begin position="249"/>
        <end position="272"/>
    </location>
</feature>
<organism evidence="3 4">
    <name type="scientific">Natronolimnohabitans innermongolicus JCM 12255</name>
    <dbReference type="NCBI Taxonomy" id="1227499"/>
    <lineage>
        <taxon>Archaea</taxon>
        <taxon>Methanobacteriati</taxon>
        <taxon>Methanobacteriota</taxon>
        <taxon>Stenosarchaea group</taxon>
        <taxon>Halobacteria</taxon>
        <taxon>Halobacteriales</taxon>
        <taxon>Natrialbaceae</taxon>
        <taxon>Natronolimnohabitans</taxon>
    </lineage>
</organism>
<feature type="transmembrane region" description="Helical" evidence="1">
    <location>
        <begin position="186"/>
        <end position="207"/>
    </location>
</feature>
<feature type="transmembrane region" description="Helical" evidence="1">
    <location>
        <begin position="70"/>
        <end position="90"/>
    </location>
</feature>
<dbReference type="GO" id="GO:0022857">
    <property type="term" value="F:transmembrane transporter activity"/>
    <property type="evidence" value="ECO:0007669"/>
    <property type="project" value="InterPro"/>
</dbReference>
<dbReference type="Gene3D" id="1.20.1250.20">
    <property type="entry name" value="MFS general substrate transporter like domains"/>
    <property type="match status" value="2"/>
</dbReference>
<evidence type="ECO:0000313" key="4">
    <source>
        <dbReference type="Proteomes" id="UP000011602"/>
    </source>
</evidence>
<feature type="domain" description="Major facilitator superfamily (MFS) profile" evidence="2">
    <location>
        <begin position="32"/>
        <end position="425"/>
    </location>
</feature>
<feature type="transmembrane region" description="Helical" evidence="1">
    <location>
        <begin position="373"/>
        <end position="392"/>
    </location>
</feature>
<accession>L9XA64</accession>
<dbReference type="PATRIC" id="fig|1227499.3.peg.1342"/>
<feature type="transmembrane region" description="Helical" evidence="1">
    <location>
        <begin position="155"/>
        <end position="174"/>
    </location>
</feature>
<gene>
    <name evidence="3" type="ORF">C493_06582</name>
</gene>
<feature type="transmembrane region" description="Helical" evidence="1">
    <location>
        <begin position="28"/>
        <end position="50"/>
    </location>
</feature>
<dbReference type="Pfam" id="PF07690">
    <property type="entry name" value="MFS_1"/>
    <property type="match status" value="1"/>
</dbReference>
<dbReference type="eggNOG" id="arCOG00147">
    <property type="taxonomic scope" value="Archaea"/>
</dbReference>
<feature type="transmembrane region" description="Helical" evidence="1">
    <location>
        <begin position="97"/>
        <end position="113"/>
    </location>
</feature>
<feature type="transmembrane region" description="Helical" evidence="1">
    <location>
        <begin position="315"/>
        <end position="333"/>
    </location>
</feature>
<keyword evidence="4" id="KW-1185">Reference proteome</keyword>
<comment type="caution">
    <text evidence="3">The sequence shown here is derived from an EMBL/GenBank/DDBJ whole genome shotgun (WGS) entry which is preliminary data.</text>
</comment>
<name>L9XA64_9EURY</name>
<evidence type="ECO:0000259" key="2">
    <source>
        <dbReference type="PROSITE" id="PS50850"/>
    </source>
</evidence>
<dbReference type="EMBL" id="AOHZ01000034">
    <property type="protein sequence ID" value="ELY58649.1"/>
    <property type="molecule type" value="Genomic_DNA"/>
</dbReference>
<dbReference type="AlphaFoldDB" id="L9XA64"/>
<feature type="transmembrane region" description="Helical" evidence="1">
    <location>
        <begin position="339"/>
        <end position="361"/>
    </location>
</feature>
<dbReference type="Proteomes" id="UP000011602">
    <property type="component" value="Unassembled WGS sequence"/>
</dbReference>
<feature type="transmembrane region" description="Helical" evidence="1">
    <location>
        <begin position="404"/>
        <end position="426"/>
    </location>
</feature>
<evidence type="ECO:0000256" key="1">
    <source>
        <dbReference type="SAM" id="Phobius"/>
    </source>
</evidence>
<dbReference type="OrthoDB" id="359492at2157"/>
<sequence>MVPWGKPPLVRGIRNRTQRRLLESDRYYGWYVVVGCFALSLMTAGTMFSFSVFLGPVLAEFDQTYASTSLLFSIQSLVTFTGAAVLGFAMDRYGVQRLLLVAAGLIALGLLGASRAPSFYWVVASYSVVAAAGMGITFVVAYTTPPRWFERRRSLATGVAVSGWGVGIVAMPPFVESVIGQLGWQATYLVLGGLFAVAIAIAFVLLADRPSAIGAETGEEFVTRQPAANGGRSVRSQLDATLETMLTPLFAVVFLALLVVFIPANAVLVYVVDFAEAAGLTREIGVIALSLIGVMNVVAKFTAGWAADAIGTDRMLAACTGLMCVALLAMVAVPTPATLLALSAVFGFGYGGIAALMSPLVANLFGTDDLGTLFGLTCIGFAVAGVAAPYAVGVGVDRFGSYDVPFAAAAVIGLISAAFFLAVRVVRTDV</sequence>
<dbReference type="InterPro" id="IPR036259">
    <property type="entry name" value="MFS_trans_sf"/>
</dbReference>